<dbReference type="Pfam" id="PF04505">
    <property type="entry name" value="CD225"/>
    <property type="match status" value="1"/>
</dbReference>
<dbReference type="EMBL" id="LDJH01000017">
    <property type="protein sequence ID" value="KRG57085.1"/>
    <property type="molecule type" value="Genomic_DNA"/>
</dbReference>
<comment type="caution">
    <text evidence="6">The sequence shown here is derived from an EMBL/GenBank/DDBJ whole genome shotgun (WGS) entry which is preliminary data.</text>
</comment>
<organism evidence="6 8">
    <name type="scientific">Stenotrophomonas koreensis</name>
    <dbReference type="NCBI Taxonomy" id="266128"/>
    <lineage>
        <taxon>Bacteria</taxon>
        <taxon>Pseudomonadati</taxon>
        <taxon>Pseudomonadota</taxon>
        <taxon>Gammaproteobacteria</taxon>
        <taxon>Lysobacterales</taxon>
        <taxon>Lysobacteraceae</taxon>
        <taxon>Stenotrophomonas</taxon>
    </lineage>
</organism>
<reference evidence="7 9" key="2">
    <citation type="submission" date="2020-08" db="EMBL/GenBank/DDBJ databases">
        <title>Stenotrophomonas sp. W1S232.</title>
        <authorList>
            <person name="Deng Y."/>
        </authorList>
    </citation>
    <scope>NUCLEOTIDE SEQUENCE [LARGE SCALE GENOMIC DNA]</scope>
    <source>
        <strain evidence="7 9">W1S232</strain>
    </source>
</reference>
<gene>
    <name evidence="6" type="ORF">ABB25_10610</name>
    <name evidence="7" type="ORF">H4O09_01720</name>
</gene>
<accession>A0A7W3UXR3</accession>
<dbReference type="RefSeq" id="WP_057666587.1">
    <property type="nucleotide sequence ID" value="NZ_JACIUV010000001.1"/>
</dbReference>
<proteinExistence type="predicted"/>
<dbReference type="Proteomes" id="UP000550609">
    <property type="component" value="Unassembled WGS sequence"/>
</dbReference>
<evidence type="ECO:0000256" key="5">
    <source>
        <dbReference type="SAM" id="Phobius"/>
    </source>
</evidence>
<protein>
    <submittedName>
        <fullName evidence="7">CD225/dispanin family protein</fullName>
    </submittedName>
    <submittedName>
        <fullName evidence="6">Membrane protein</fullName>
    </submittedName>
</protein>
<dbReference type="OrthoDB" id="9815705at2"/>
<sequence>MNNASTQVPNHLVWAILATLFCCLPTGIVSIIQAAKVNGLVAAGDIAGAQAASASAKKWAIISAGVAIGLTVLYILFFVVVGGMGAMSGSY</sequence>
<evidence type="ECO:0000313" key="7">
    <source>
        <dbReference type="EMBL" id="MBB1115785.1"/>
    </source>
</evidence>
<accession>A0A0R0BIE1</accession>
<evidence type="ECO:0000313" key="8">
    <source>
        <dbReference type="Proteomes" id="UP000051254"/>
    </source>
</evidence>
<dbReference type="InterPro" id="IPR051423">
    <property type="entry name" value="CD225/Dispanin"/>
</dbReference>
<keyword evidence="3 5" id="KW-1133">Transmembrane helix</keyword>
<dbReference type="PANTHER" id="PTHR14948">
    <property type="entry name" value="NG5"/>
    <property type="match status" value="1"/>
</dbReference>
<feature type="transmembrane region" description="Helical" evidence="5">
    <location>
        <begin position="12"/>
        <end position="32"/>
    </location>
</feature>
<dbReference type="EMBL" id="JACIUV010000001">
    <property type="protein sequence ID" value="MBB1115785.1"/>
    <property type="molecule type" value="Genomic_DNA"/>
</dbReference>
<evidence type="ECO:0000313" key="6">
    <source>
        <dbReference type="EMBL" id="KRG57085.1"/>
    </source>
</evidence>
<evidence type="ECO:0000256" key="2">
    <source>
        <dbReference type="ARBA" id="ARBA00022692"/>
    </source>
</evidence>
<comment type="subcellular location">
    <subcellularLocation>
        <location evidence="1">Membrane</location>
    </subcellularLocation>
</comment>
<evidence type="ECO:0000256" key="1">
    <source>
        <dbReference type="ARBA" id="ARBA00004370"/>
    </source>
</evidence>
<dbReference type="InterPro" id="IPR007593">
    <property type="entry name" value="CD225/Dispanin_fam"/>
</dbReference>
<feature type="transmembrane region" description="Helical" evidence="5">
    <location>
        <begin position="59"/>
        <end position="81"/>
    </location>
</feature>
<dbReference type="GO" id="GO:0016020">
    <property type="term" value="C:membrane"/>
    <property type="evidence" value="ECO:0007669"/>
    <property type="project" value="UniProtKB-SubCell"/>
</dbReference>
<dbReference type="PATRIC" id="fig|266128.3.peg.997"/>
<keyword evidence="2 5" id="KW-0812">Transmembrane</keyword>
<dbReference type="AlphaFoldDB" id="A0A0R0BIE1"/>
<evidence type="ECO:0000256" key="4">
    <source>
        <dbReference type="ARBA" id="ARBA00023136"/>
    </source>
</evidence>
<name>A0A0R0BIE1_9GAMM</name>
<keyword evidence="4 5" id="KW-0472">Membrane</keyword>
<dbReference type="Proteomes" id="UP000051254">
    <property type="component" value="Unassembled WGS sequence"/>
</dbReference>
<evidence type="ECO:0000313" key="9">
    <source>
        <dbReference type="Proteomes" id="UP000550609"/>
    </source>
</evidence>
<dbReference type="PANTHER" id="PTHR14948:SF25">
    <property type="entry name" value="DUF4190 DOMAIN-CONTAINING PROTEIN"/>
    <property type="match status" value="1"/>
</dbReference>
<evidence type="ECO:0000256" key="3">
    <source>
        <dbReference type="ARBA" id="ARBA00022989"/>
    </source>
</evidence>
<keyword evidence="8" id="KW-1185">Reference proteome</keyword>
<dbReference type="STRING" id="266128.ABB25_10610"/>
<reference evidence="6 8" key="1">
    <citation type="submission" date="2015-05" db="EMBL/GenBank/DDBJ databases">
        <title>Genome sequencing and analysis of members of genus Stenotrophomonas.</title>
        <authorList>
            <person name="Patil P.P."/>
            <person name="Midha S."/>
            <person name="Patil P.B."/>
        </authorList>
    </citation>
    <scope>NUCLEOTIDE SEQUENCE [LARGE SCALE GENOMIC DNA]</scope>
    <source>
        <strain evidence="6 8">DSM 17805</strain>
    </source>
</reference>